<dbReference type="InterPro" id="IPR006084">
    <property type="entry name" value="XPG/Rad2"/>
</dbReference>
<keyword evidence="3" id="KW-0479">Metal-binding</keyword>
<dbReference type="SMART" id="SM00279">
    <property type="entry name" value="HhH2"/>
    <property type="match status" value="1"/>
</dbReference>
<dbReference type="AlphaFoldDB" id="A0A9B0F3L6"/>
<feature type="compositionally biased region" description="Basic residues" evidence="11">
    <location>
        <begin position="492"/>
        <end position="504"/>
    </location>
</feature>
<dbReference type="InterPro" id="IPR006085">
    <property type="entry name" value="XPG_DNA_repair_N"/>
</dbReference>
<evidence type="ECO:0000313" key="14">
    <source>
        <dbReference type="Proteomes" id="UP000835206"/>
    </source>
</evidence>
<feature type="region of interest" description="Disordered" evidence="11">
    <location>
        <begin position="469"/>
        <end position="525"/>
    </location>
</feature>
<keyword evidence="8" id="KW-0234">DNA repair</keyword>
<evidence type="ECO:0000256" key="3">
    <source>
        <dbReference type="ARBA" id="ARBA00022723"/>
    </source>
</evidence>
<keyword evidence="5" id="KW-0227">DNA damage</keyword>
<dbReference type="PANTHER" id="PTHR11081">
    <property type="entry name" value="FLAP ENDONUCLEASE FAMILY MEMBER"/>
    <property type="match status" value="1"/>
</dbReference>
<evidence type="ECO:0000256" key="4">
    <source>
        <dbReference type="ARBA" id="ARBA00022759"/>
    </source>
</evidence>
<evidence type="ECO:0000256" key="1">
    <source>
        <dbReference type="ARBA" id="ARBA00001946"/>
    </source>
</evidence>
<evidence type="ECO:0000256" key="2">
    <source>
        <dbReference type="ARBA" id="ARBA00022722"/>
    </source>
</evidence>
<keyword evidence="9" id="KW-0539">Nucleus</keyword>
<evidence type="ECO:0000256" key="6">
    <source>
        <dbReference type="ARBA" id="ARBA00022801"/>
    </source>
</evidence>
<reference evidence="15" key="1">
    <citation type="submission" date="2025-08" db="UniProtKB">
        <authorList>
            <consortium name="RefSeq"/>
        </authorList>
    </citation>
    <scope>IDENTIFICATION</scope>
</reference>
<dbReference type="SUPFAM" id="SSF88723">
    <property type="entry name" value="PIN domain-like"/>
    <property type="match status" value="1"/>
</dbReference>
<dbReference type="KEGG" id="bter:100652029"/>
<dbReference type="SMART" id="SM00484">
    <property type="entry name" value="XPGI"/>
    <property type="match status" value="1"/>
</dbReference>
<proteinExistence type="inferred from homology"/>
<evidence type="ECO:0000256" key="5">
    <source>
        <dbReference type="ARBA" id="ARBA00022763"/>
    </source>
</evidence>
<name>A0A9B0F3L6_BOMTE</name>
<dbReference type="SMART" id="SM00485">
    <property type="entry name" value="XPGN"/>
    <property type="match status" value="1"/>
</dbReference>
<dbReference type="FunFam" id="1.10.150.20:FF:000030">
    <property type="entry name" value="Flap endonuclease GEN-like 1"/>
    <property type="match status" value="1"/>
</dbReference>
<accession>A0A9B0F3L6</accession>
<keyword evidence="6" id="KW-0378">Hydrolase</keyword>
<feature type="compositionally biased region" description="Basic residues" evidence="11">
    <location>
        <begin position="472"/>
        <end position="482"/>
    </location>
</feature>
<keyword evidence="4 15" id="KW-0255">Endonuclease</keyword>
<dbReference type="CDD" id="cd09869">
    <property type="entry name" value="PIN_GEN1"/>
    <property type="match status" value="1"/>
</dbReference>
<protein>
    <submittedName>
        <fullName evidence="15">Flap endonuclease GEN isoform X1</fullName>
    </submittedName>
</protein>
<evidence type="ECO:0000256" key="10">
    <source>
        <dbReference type="ARBA" id="ARBA00038112"/>
    </source>
</evidence>
<evidence type="ECO:0000256" key="7">
    <source>
        <dbReference type="ARBA" id="ARBA00022842"/>
    </source>
</evidence>
<dbReference type="GO" id="GO:0046872">
    <property type="term" value="F:metal ion binding"/>
    <property type="evidence" value="ECO:0007669"/>
    <property type="project" value="UniProtKB-KW"/>
</dbReference>
<dbReference type="Pfam" id="PF18704">
    <property type="entry name" value="Chromo_2"/>
    <property type="match status" value="1"/>
</dbReference>
<evidence type="ECO:0000256" key="8">
    <source>
        <dbReference type="ARBA" id="ARBA00023204"/>
    </source>
</evidence>
<dbReference type="InterPro" id="IPR006086">
    <property type="entry name" value="XPG-I_dom"/>
</dbReference>
<keyword evidence="14" id="KW-1185">Reference proteome</keyword>
<evidence type="ECO:0000256" key="11">
    <source>
        <dbReference type="SAM" id="MobiDB-lite"/>
    </source>
</evidence>
<dbReference type="PRINTS" id="PR00853">
    <property type="entry name" value="XPGRADSUPER"/>
</dbReference>
<dbReference type="Proteomes" id="UP000835206">
    <property type="component" value="Chromosome 1"/>
</dbReference>
<dbReference type="Pfam" id="PF00867">
    <property type="entry name" value="XPG_I"/>
    <property type="match status" value="1"/>
</dbReference>
<dbReference type="GO" id="GO:0006281">
    <property type="term" value="P:DNA repair"/>
    <property type="evidence" value="ECO:0007669"/>
    <property type="project" value="UniProtKB-KW"/>
</dbReference>
<evidence type="ECO:0000256" key="9">
    <source>
        <dbReference type="ARBA" id="ARBA00023242"/>
    </source>
</evidence>
<dbReference type="RefSeq" id="XP_003393334.1">
    <property type="nucleotide sequence ID" value="XM_003393286.4"/>
</dbReference>
<dbReference type="Gene3D" id="3.40.50.1010">
    <property type="entry name" value="5'-nuclease"/>
    <property type="match status" value="1"/>
</dbReference>
<gene>
    <name evidence="15" type="primary">LOC100652029</name>
</gene>
<feature type="domain" description="XPG-I" evidence="12">
    <location>
        <begin position="121"/>
        <end position="198"/>
    </location>
</feature>
<feature type="domain" description="XPG N-terminal" evidence="13">
    <location>
        <begin position="1"/>
        <end position="95"/>
    </location>
</feature>
<keyword evidence="7" id="KW-0460">Magnesium</keyword>
<sequence length="725" mass="83323">MGVKDLWNILSPLSERKPMFELQGKTVAIDMSCWIVDSQTVTDHSAQPKMYLRNLYFRTAFLLMQGISPVFVLEGKAPTLKHKTIAKRNDVRSGFREKKTASKGGRTQFNRILNECKEMLQLMGLACVQGHGEAEAMCAYLNEDGLVDGCISQDSDCFLYGAKTVYRNFCTSTQGNRGSSGGAVDEYKLEKIERLLELGRNKMIALALLCGCDYNDGLNGVGKEAAMKLFKIVNDEDILERMKSWRTDTTLDYKEAELLNPNLCSSCGHSGKLQKHTKSGCIECGTTVKCHDSYKEKRVLLLNEIALRKKALLIEDFPNQELIDEFLIKKASVPEKIDIQWKQPQVNEFIDFMERYLSWEPQYAFEKIFPLVTRWQLVHLPGISADNRLTMFDLYIPEAIKKVRNIRSVASYEIIWKTDHSTIKRLKEYITLDNVSDNGADIPFELASIEPQSAVQKCYPELVEAFENARNAKTKKRPNKKKIQNDTDASDKKRKAEKRRQKRNAKTENNRKIDEFVSKNDPTSLEESFRRMSITPIKTKKCKTLDDLQESPKRSNKVKRGPQFEKVLQLENINSNLNNTLDRMFNELSPDDFIDENDDHDVNMSEIIDNICNQRVFKFNVSENVQTSKDENNLCEKDTEDVKTVDDVINCETNSDQCFRNDVIHNQSVDEFADINESYIPLNHRINCEKSKKRLQRTSTLINDRFSLGFDDLMNDTDPETEFVT</sequence>
<dbReference type="PANTHER" id="PTHR11081:SF70">
    <property type="entry name" value="FLAP ENDONUCLEASE GEN HOMOLOG 1"/>
    <property type="match status" value="1"/>
</dbReference>
<dbReference type="InterPro" id="IPR008918">
    <property type="entry name" value="HhH2"/>
</dbReference>
<comment type="similarity">
    <text evidence="10">Belongs to the XPG/RAD2 endonuclease family. GEN subfamily.</text>
</comment>
<evidence type="ECO:0000259" key="13">
    <source>
        <dbReference type="SMART" id="SM00485"/>
    </source>
</evidence>
<keyword evidence="2" id="KW-0540">Nuclease</keyword>
<dbReference type="SUPFAM" id="SSF47807">
    <property type="entry name" value="5' to 3' exonuclease, C-terminal subdomain"/>
    <property type="match status" value="1"/>
</dbReference>
<organism evidence="14 15">
    <name type="scientific">Bombus terrestris</name>
    <name type="common">Buff-tailed bumblebee</name>
    <name type="synonym">Apis terrestris</name>
    <dbReference type="NCBI Taxonomy" id="30195"/>
    <lineage>
        <taxon>Eukaryota</taxon>
        <taxon>Metazoa</taxon>
        <taxon>Ecdysozoa</taxon>
        <taxon>Arthropoda</taxon>
        <taxon>Hexapoda</taxon>
        <taxon>Insecta</taxon>
        <taxon>Pterygota</taxon>
        <taxon>Neoptera</taxon>
        <taxon>Endopterygota</taxon>
        <taxon>Hymenoptera</taxon>
        <taxon>Apocrita</taxon>
        <taxon>Aculeata</taxon>
        <taxon>Apoidea</taxon>
        <taxon>Anthophila</taxon>
        <taxon>Apidae</taxon>
        <taxon>Bombus</taxon>
        <taxon>Bombus</taxon>
    </lineage>
</organism>
<dbReference type="GO" id="GO:0008821">
    <property type="term" value="F:crossover junction DNA endonuclease activity"/>
    <property type="evidence" value="ECO:0007669"/>
    <property type="project" value="UniProtKB-ARBA"/>
</dbReference>
<evidence type="ECO:0000259" key="12">
    <source>
        <dbReference type="SMART" id="SM00484"/>
    </source>
</evidence>
<dbReference type="GO" id="GO:0017108">
    <property type="term" value="F:5'-flap endonuclease activity"/>
    <property type="evidence" value="ECO:0007669"/>
    <property type="project" value="TreeGrafter"/>
</dbReference>
<comment type="cofactor">
    <cofactor evidence="1">
        <name>Mg(2+)</name>
        <dbReference type="ChEBI" id="CHEBI:18420"/>
    </cofactor>
</comment>
<dbReference type="OrthoDB" id="2959108at2759"/>
<dbReference type="InterPro" id="IPR036279">
    <property type="entry name" value="5-3_exonuclease_C_sf"/>
</dbReference>
<dbReference type="InterPro" id="IPR029060">
    <property type="entry name" value="PIN-like_dom_sf"/>
</dbReference>
<dbReference type="InterPro" id="IPR041012">
    <property type="entry name" value="GEN_chromo"/>
</dbReference>
<dbReference type="Gene3D" id="1.10.150.20">
    <property type="entry name" value="5' to 3' exonuclease, C-terminal subdomain"/>
    <property type="match status" value="1"/>
</dbReference>
<dbReference type="GeneID" id="100652029"/>
<dbReference type="GO" id="GO:0000400">
    <property type="term" value="F:four-way junction DNA binding"/>
    <property type="evidence" value="ECO:0007669"/>
    <property type="project" value="TreeGrafter"/>
</dbReference>
<evidence type="ECO:0000313" key="15">
    <source>
        <dbReference type="RefSeq" id="XP_003393334.1"/>
    </source>
</evidence>
<dbReference type="Pfam" id="PF00752">
    <property type="entry name" value="XPG_N"/>
    <property type="match status" value="1"/>
</dbReference>
<feature type="compositionally biased region" description="Basic and acidic residues" evidence="11">
    <location>
        <begin position="505"/>
        <end position="518"/>
    </location>
</feature>